<evidence type="ECO:0000313" key="4">
    <source>
        <dbReference type="EMBL" id="MBD7912120.1"/>
    </source>
</evidence>
<feature type="transmembrane region" description="Helical" evidence="3">
    <location>
        <begin position="38"/>
        <end position="58"/>
    </location>
</feature>
<evidence type="ECO:0000256" key="2">
    <source>
        <dbReference type="RuleBase" id="RU003750"/>
    </source>
</evidence>
<dbReference type="InterPro" id="IPR048254">
    <property type="entry name" value="CDP_ALCOHOL_P_TRANSF_CS"/>
</dbReference>
<sequence length="195" mass="22182">MKIMGKYIPNSITITRMVLTFIFLYFILEQFQYKKDNIISLIFVFLVICISDLADGKIARRMGTSSVLGAKLDVSADLLYIIISYSALIVVGILPVWFLIFVCFKFIEFTATSKFIKYYNQESKNVFVFDKIGRKVAAIFFIIPGLACISRCMFVDNGLSFVYCILYLTCVAGLYSSIQRVRSCIKLYNISISGN</sequence>
<dbReference type="Pfam" id="PF01066">
    <property type="entry name" value="CDP-OH_P_transf"/>
    <property type="match status" value="1"/>
</dbReference>
<keyword evidence="3" id="KW-1133">Transmembrane helix</keyword>
<feature type="transmembrane region" description="Helical" evidence="3">
    <location>
        <begin position="6"/>
        <end position="26"/>
    </location>
</feature>
<feature type="transmembrane region" description="Helical" evidence="3">
    <location>
        <begin position="160"/>
        <end position="178"/>
    </location>
</feature>
<keyword evidence="1 2" id="KW-0808">Transferase</keyword>
<keyword evidence="5" id="KW-1185">Reference proteome</keyword>
<evidence type="ECO:0000256" key="1">
    <source>
        <dbReference type="ARBA" id="ARBA00022679"/>
    </source>
</evidence>
<organism evidence="4 5">
    <name type="scientific">Clostridium cibarium</name>
    <dbReference type="NCBI Taxonomy" id="2762247"/>
    <lineage>
        <taxon>Bacteria</taxon>
        <taxon>Bacillati</taxon>
        <taxon>Bacillota</taxon>
        <taxon>Clostridia</taxon>
        <taxon>Eubacteriales</taxon>
        <taxon>Clostridiaceae</taxon>
        <taxon>Clostridium</taxon>
    </lineage>
</organism>
<keyword evidence="3" id="KW-0812">Transmembrane</keyword>
<dbReference type="Gene3D" id="1.20.120.1760">
    <property type="match status" value="1"/>
</dbReference>
<dbReference type="EMBL" id="JACSRA010000019">
    <property type="protein sequence ID" value="MBD7912120.1"/>
    <property type="molecule type" value="Genomic_DNA"/>
</dbReference>
<accession>A0ABR8PVE1</accession>
<comment type="similarity">
    <text evidence="2">Belongs to the CDP-alcohol phosphatidyltransferase class-I family.</text>
</comment>
<dbReference type="Proteomes" id="UP000627781">
    <property type="component" value="Unassembled WGS sequence"/>
</dbReference>
<feature type="transmembrane region" description="Helical" evidence="3">
    <location>
        <begin position="78"/>
        <end position="107"/>
    </location>
</feature>
<gene>
    <name evidence="4" type="ORF">H9661_12210</name>
</gene>
<feature type="transmembrane region" description="Helical" evidence="3">
    <location>
        <begin position="136"/>
        <end position="154"/>
    </location>
</feature>
<keyword evidence="3" id="KW-0472">Membrane</keyword>
<reference evidence="4 5" key="1">
    <citation type="submission" date="2020-08" db="EMBL/GenBank/DDBJ databases">
        <title>A Genomic Blueprint of the Chicken Gut Microbiome.</title>
        <authorList>
            <person name="Gilroy R."/>
            <person name="Ravi A."/>
            <person name="Getino M."/>
            <person name="Pursley I."/>
            <person name="Horton D.L."/>
            <person name="Alikhan N.-F."/>
            <person name="Baker D."/>
            <person name="Gharbi K."/>
            <person name="Hall N."/>
            <person name="Watson M."/>
            <person name="Adriaenssens E.M."/>
            <person name="Foster-Nyarko E."/>
            <person name="Jarju S."/>
            <person name="Secka A."/>
            <person name="Antonio M."/>
            <person name="Oren A."/>
            <person name="Chaudhuri R."/>
            <person name="La Ragione R.M."/>
            <person name="Hildebrand F."/>
            <person name="Pallen M.J."/>
        </authorList>
    </citation>
    <scope>NUCLEOTIDE SEQUENCE [LARGE SCALE GENOMIC DNA]</scope>
    <source>
        <strain evidence="4 5">Sa3CVN1</strain>
    </source>
</reference>
<dbReference type="InterPro" id="IPR000462">
    <property type="entry name" value="CDP-OH_P_trans"/>
</dbReference>
<protein>
    <submittedName>
        <fullName evidence="4">CDP-alcohol phosphatidyltransferase family protein</fullName>
    </submittedName>
</protein>
<proteinExistence type="inferred from homology"/>
<comment type="caution">
    <text evidence="4">The sequence shown here is derived from an EMBL/GenBank/DDBJ whole genome shotgun (WGS) entry which is preliminary data.</text>
</comment>
<dbReference type="PROSITE" id="PS00379">
    <property type="entry name" value="CDP_ALCOHOL_P_TRANSF"/>
    <property type="match status" value="1"/>
</dbReference>
<evidence type="ECO:0000313" key="5">
    <source>
        <dbReference type="Proteomes" id="UP000627781"/>
    </source>
</evidence>
<dbReference type="InterPro" id="IPR043130">
    <property type="entry name" value="CDP-OH_PTrfase_TM_dom"/>
</dbReference>
<dbReference type="RefSeq" id="WP_143317230.1">
    <property type="nucleotide sequence ID" value="NZ_JACSRA010000019.1"/>
</dbReference>
<name>A0ABR8PVE1_9CLOT</name>
<evidence type="ECO:0000256" key="3">
    <source>
        <dbReference type="SAM" id="Phobius"/>
    </source>
</evidence>